<accession>A0A6J5PJX3</accession>
<dbReference type="EMBL" id="LR796877">
    <property type="protein sequence ID" value="CAB4171823.1"/>
    <property type="molecule type" value="Genomic_DNA"/>
</dbReference>
<evidence type="ECO:0000313" key="1">
    <source>
        <dbReference type="EMBL" id="CAB4171823.1"/>
    </source>
</evidence>
<sequence length="50" mass="5740">MKKSVNIDDYVLANTLVLPEFEDADAIKAELYSIMEELHRLDTTRKTGIK</sequence>
<protein>
    <submittedName>
        <fullName evidence="1">Uncharacterized protein</fullName>
    </submittedName>
</protein>
<reference evidence="1" key="1">
    <citation type="submission" date="2020-05" db="EMBL/GenBank/DDBJ databases">
        <authorList>
            <person name="Chiriac C."/>
            <person name="Salcher M."/>
            <person name="Ghai R."/>
            <person name="Kavagutti S V."/>
        </authorList>
    </citation>
    <scope>NUCLEOTIDE SEQUENCE</scope>
</reference>
<name>A0A6J5PJX3_9CAUD</name>
<gene>
    <name evidence="1" type="ORF">UFOVP923_29</name>
</gene>
<proteinExistence type="predicted"/>
<organism evidence="1">
    <name type="scientific">uncultured Caudovirales phage</name>
    <dbReference type="NCBI Taxonomy" id="2100421"/>
    <lineage>
        <taxon>Viruses</taxon>
        <taxon>Duplodnaviria</taxon>
        <taxon>Heunggongvirae</taxon>
        <taxon>Uroviricota</taxon>
        <taxon>Caudoviricetes</taxon>
        <taxon>Peduoviridae</taxon>
        <taxon>Maltschvirus</taxon>
        <taxon>Maltschvirus maltsch</taxon>
    </lineage>
</organism>